<reference evidence="1 2" key="1">
    <citation type="submission" date="2019-01" db="EMBL/GenBank/DDBJ databases">
        <title>Egibacter rhizosphaerae EGI 80759T.</title>
        <authorList>
            <person name="Chen D.-D."/>
            <person name="Tian Y."/>
            <person name="Jiao J.-Y."/>
            <person name="Zhang X.-T."/>
            <person name="Zhang Y.-G."/>
            <person name="Zhang Y."/>
            <person name="Xiao M."/>
            <person name="Shu W.-S."/>
            <person name="Li W.-J."/>
        </authorList>
    </citation>
    <scope>NUCLEOTIDE SEQUENCE [LARGE SCALE GENOMIC DNA]</scope>
    <source>
        <strain evidence="1 2">EGI 80759</strain>
    </source>
</reference>
<organism evidence="1 2">
    <name type="scientific">Egibacter rhizosphaerae</name>
    <dbReference type="NCBI Taxonomy" id="1670831"/>
    <lineage>
        <taxon>Bacteria</taxon>
        <taxon>Bacillati</taxon>
        <taxon>Actinomycetota</taxon>
        <taxon>Nitriliruptoria</taxon>
        <taxon>Egibacterales</taxon>
        <taxon>Egibacteraceae</taxon>
        <taxon>Egibacter</taxon>
    </lineage>
</organism>
<sequence length="285" mass="31542">MSATPHVSALSKQPSPQPVFAPILAERWTEERVSEDPKEHAVAGTRVRHSDAGKCSRAIGYRVLGVDETNPTDMTGWWNMGIGTILHDQWQEEAQRRWPHAEVEVKVRADPNDDVGSGHVDLEVRDGPVEGLASVEVKTIGGYGFKRSVGAYTGRKRQPPEGPRFDHIVQGAVNAHSKGADRLVIVYLSKEAISAQSADRDGIPDHLRIVAEWHYEPEEFTPIALGEIERWRDIVEAVDAGYVPPRYIPEHVDVVTNPETGRMSGGGKYPLCAYCTHRDQCINDG</sequence>
<dbReference type="AlphaFoldDB" id="A0A411YDR3"/>
<protein>
    <recommendedName>
        <fullName evidence="3">PD-(D/E)XK endonuclease-like domain-containing protein</fullName>
    </recommendedName>
</protein>
<accession>A0A411YDR3</accession>
<keyword evidence="2" id="KW-1185">Reference proteome</keyword>
<evidence type="ECO:0008006" key="3">
    <source>
        <dbReference type="Google" id="ProtNLM"/>
    </source>
</evidence>
<dbReference type="InterPro" id="IPR011604">
    <property type="entry name" value="PDDEXK-like_dom_sf"/>
</dbReference>
<evidence type="ECO:0000313" key="2">
    <source>
        <dbReference type="Proteomes" id="UP000291469"/>
    </source>
</evidence>
<dbReference type="Gene3D" id="3.90.320.10">
    <property type="match status" value="1"/>
</dbReference>
<gene>
    <name evidence="1" type="ORF">ER308_07260</name>
</gene>
<dbReference type="EMBL" id="CP036402">
    <property type="protein sequence ID" value="QBI19363.1"/>
    <property type="molecule type" value="Genomic_DNA"/>
</dbReference>
<dbReference type="Proteomes" id="UP000291469">
    <property type="component" value="Chromosome"/>
</dbReference>
<dbReference type="KEGG" id="erz:ER308_07260"/>
<evidence type="ECO:0000313" key="1">
    <source>
        <dbReference type="EMBL" id="QBI19363.1"/>
    </source>
</evidence>
<dbReference type="RefSeq" id="WP_131154360.1">
    <property type="nucleotide sequence ID" value="NZ_CP036402.1"/>
</dbReference>
<name>A0A411YDR3_9ACTN</name>
<proteinExistence type="predicted"/>